<reference evidence="2" key="1">
    <citation type="journal article" date="2020" name="Stud. Mycol.">
        <title>101 Dothideomycetes genomes: a test case for predicting lifestyles and emergence of pathogens.</title>
        <authorList>
            <person name="Haridas S."/>
            <person name="Albert R."/>
            <person name="Binder M."/>
            <person name="Bloem J."/>
            <person name="Labutti K."/>
            <person name="Salamov A."/>
            <person name="Andreopoulos B."/>
            <person name="Baker S."/>
            <person name="Barry K."/>
            <person name="Bills G."/>
            <person name="Bluhm B."/>
            <person name="Cannon C."/>
            <person name="Castanera R."/>
            <person name="Culley D."/>
            <person name="Daum C."/>
            <person name="Ezra D."/>
            <person name="Gonzalez J."/>
            <person name="Henrissat B."/>
            <person name="Kuo A."/>
            <person name="Liang C."/>
            <person name="Lipzen A."/>
            <person name="Lutzoni F."/>
            <person name="Magnuson J."/>
            <person name="Mondo S."/>
            <person name="Nolan M."/>
            <person name="Ohm R."/>
            <person name="Pangilinan J."/>
            <person name="Park H.-J."/>
            <person name="Ramirez L."/>
            <person name="Alfaro M."/>
            <person name="Sun H."/>
            <person name="Tritt A."/>
            <person name="Yoshinaga Y."/>
            <person name="Zwiers L.-H."/>
            <person name="Turgeon B."/>
            <person name="Goodwin S."/>
            <person name="Spatafora J."/>
            <person name="Crous P."/>
            <person name="Grigoriev I."/>
        </authorList>
    </citation>
    <scope>NUCLEOTIDE SEQUENCE</scope>
    <source>
        <strain evidence="2">CBS 116435</strain>
    </source>
</reference>
<comment type="caution">
    <text evidence="2">The sequence shown here is derived from an EMBL/GenBank/DDBJ whole genome shotgun (WGS) entry which is preliminary data.</text>
</comment>
<organism evidence="2 3">
    <name type="scientific">Polychaeton citri CBS 116435</name>
    <dbReference type="NCBI Taxonomy" id="1314669"/>
    <lineage>
        <taxon>Eukaryota</taxon>
        <taxon>Fungi</taxon>
        <taxon>Dikarya</taxon>
        <taxon>Ascomycota</taxon>
        <taxon>Pezizomycotina</taxon>
        <taxon>Dothideomycetes</taxon>
        <taxon>Dothideomycetidae</taxon>
        <taxon>Capnodiales</taxon>
        <taxon>Capnodiaceae</taxon>
        <taxon>Polychaeton</taxon>
    </lineage>
</organism>
<protein>
    <recommendedName>
        <fullName evidence="4">Secreted protein</fullName>
    </recommendedName>
</protein>
<name>A0A9P4QCQ4_9PEZI</name>
<evidence type="ECO:0008006" key="4">
    <source>
        <dbReference type="Google" id="ProtNLM"/>
    </source>
</evidence>
<sequence length="104" mass="11508">MKLLQKLCLSVCTILLTWPTDGSRQLALLLDPNFPTQTRAAKYLSYDMPRAARQPTIAISIRLKKHIKFHSTSGSDQFHRNATQATADGPFISAISGHALALEM</sequence>
<evidence type="ECO:0000313" key="3">
    <source>
        <dbReference type="Proteomes" id="UP000799441"/>
    </source>
</evidence>
<accession>A0A9P4QCQ4</accession>
<evidence type="ECO:0000313" key="2">
    <source>
        <dbReference type="EMBL" id="KAF2723785.1"/>
    </source>
</evidence>
<dbReference type="Proteomes" id="UP000799441">
    <property type="component" value="Unassembled WGS sequence"/>
</dbReference>
<evidence type="ECO:0000256" key="1">
    <source>
        <dbReference type="SAM" id="SignalP"/>
    </source>
</evidence>
<feature type="chain" id="PRO_5040297009" description="Secreted protein" evidence="1">
    <location>
        <begin position="23"/>
        <end position="104"/>
    </location>
</feature>
<keyword evidence="1" id="KW-0732">Signal</keyword>
<dbReference type="EMBL" id="MU003774">
    <property type="protein sequence ID" value="KAF2723785.1"/>
    <property type="molecule type" value="Genomic_DNA"/>
</dbReference>
<dbReference type="AlphaFoldDB" id="A0A9P4QCQ4"/>
<gene>
    <name evidence="2" type="ORF">K431DRAFT_7864</name>
</gene>
<keyword evidence="3" id="KW-1185">Reference proteome</keyword>
<feature type="signal peptide" evidence="1">
    <location>
        <begin position="1"/>
        <end position="22"/>
    </location>
</feature>
<proteinExistence type="predicted"/>